<dbReference type="InterPro" id="IPR001611">
    <property type="entry name" value="Leu-rich_rpt"/>
</dbReference>
<evidence type="ECO:0000313" key="13">
    <source>
        <dbReference type="EMBL" id="PKA62139.1"/>
    </source>
</evidence>
<keyword evidence="2" id="KW-0433">Leucine-rich repeat</keyword>
<feature type="domain" description="Protein kinase" evidence="12">
    <location>
        <begin position="461"/>
        <end position="761"/>
    </location>
</feature>
<keyword evidence="8 13" id="KW-0675">Receptor</keyword>
<dbReference type="EMBL" id="KZ451919">
    <property type="protein sequence ID" value="PKA62139.1"/>
    <property type="molecule type" value="Genomic_DNA"/>
</dbReference>
<dbReference type="InterPro" id="IPR046959">
    <property type="entry name" value="PRK1-6/SRF4-like"/>
</dbReference>
<keyword evidence="4 11" id="KW-0732">Signal</keyword>
<evidence type="ECO:0000313" key="14">
    <source>
        <dbReference type="Proteomes" id="UP000236161"/>
    </source>
</evidence>
<dbReference type="Pfam" id="PF00560">
    <property type="entry name" value="LRR_1"/>
    <property type="match status" value="1"/>
</dbReference>
<dbReference type="GO" id="GO:0016020">
    <property type="term" value="C:membrane"/>
    <property type="evidence" value="ECO:0007669"/>
    <property type="project" value="UniProtKB-SubCell"/>
</dbReference>
<feature type="signal peptide" evidence="11">
    <location>
        <begin position="1"/>
        <end position="21"/>
    </location>
</feature>
<keyword evidence="3 10" id="KW-0812">Transmembrane</keyword>
<comment type="subcellular location">
    <subcellularLocation>
        <location evidence="1">Membrane</location>
    </subcellularLocation>
</comment>
<dbReference type="PANTHER" id="PTHR48007:SF13">
    <property type="entry name" value="PROTEIN STRUBBELIG-RECEPTOR FAMILY 4"/>
    <property type="match status" value="1"/>
</dbReference>
<dbReference type="SUPFAM" id="SSF56112">
    <property type="entry name" value="Protein kinase-like (PK-like)"/>
    <property type="match status" value="1"/>
</dbReference>
<dbReference type="PROSITE" id="PS50011">
    <property type="entry name" value="PROTEIN_KINASE_DOM"/>
    <property type="match status" value="1"/>
</dbReference>
<evidence type="ECO:0000256" key="3">
    <source>
        <dbReference type="ARBA" id="ARBA00022692"/>
    </source>
</evidence>
<keyword evidence="6 10" id="KW-1133">Transmembrane helix</keyword>
<accession>A0A2I0B2X4</accession>
<keyword evidence="7 10" id="KW-0472">Membrane</keyword>
<dbReference type="GO" id="GO:0004674">
    <property type="term" value="F:protein serine/threonine kinase activity"/>
    <property type="evidence" value="ECO:0007669"/>
    <property type="project" value="UniProtKB-EC"/>
</dbReference>
<dbReference type="PANTHER" id="PTHR48007">
    <property type="entry name" value="LEUCINE-RICH REPEAT RECEPTOR-LIKE PROTEIN KINASE PXC1"/>
    <property type="match status" value="1"/>
</dbReference>
<dbReference type="OrthoDB" id="615426at2759"/>
<gene>
    <name evidence="13" type="primary">SRF7</name>
    <name evidence="13" type="ORF">AXF42_Ash015023</name>
</gene>
<sequence>MLRALMLLSCICSWNARSVDGDTDSDDGELQIVVGLHFWVAFLLFWFWRQRRIVSALNVFYSSVYLAGQLTGWNQSGGDPCVHSWKGITCSGSSVTELKLPGLGLNGNLGYEMDKLKSLVELNLAQNQFTGGLPYSISQMTSLQYLTAGKYRNVAHNQLRGDLSDMFGQLHNLETIDLSVNFLTGYLPQSFSFLSSLTALYLQNNQFMGSINVLANLPLNDLDVTNNRFTGWIPNELKQINNLNTDGNSWSTGPAPPPPPYTPPPSGVHSNPSGSNSLSGSGGKSSGVGGGGIAGIIISVLVLGAIGAYILWKRRAIKPLREENLEQDQPFALLASKENKGGLYDRVARVGDSNSGCRNKSEVLDVARSVGQRGLECEMRGRRLFSNRACRSVDAPMIKHAVDTTAFQPAPIALKSPPVDRKNISYNEDLPKSMPMKKAKTASIKATVYSVADLQVITDSFNVDNLIGEDSFGRTYKAQFTDEKYCRDNGMEPDCVEAKVESEGAKTEVLAVKKINYSSLPSERSDSFLELVTIISRVHHPNLSELVGYCFEHGQHLLVFEFHKIGSLQDVLHLTDEDSNALSWNTRVTIALGTARALEYLHEVCSPPIIHRNVNSANILLDAELNPHLSNYGLSTLIPNAEYQGADHNATSGYSAPEVAFSGQYTPRSDVYSFGVVMLELLSGRKPFDSSRPRSEQSLVQWAAPQLHDINALDKMVDPALEGLYPAKSLSRFADVIALCVQAEPEFRPPMSEVVQALVRLVQRANINKRVLAGDLQDAIRRIDDKNAQNFMF</sequence>
<dbReference type="STRING" id="1088818.A0A2I0B2X4"/>
<dbReference type="Gene3D" id="1.10.510.10">
    <property type="entry name" value="Transferase(Phosphotransferase) domain 1"/>
    <property type="match status" value="1"/>
</dbReference>
<dbReference type="EC" id="2.7.11.1" evidence="13"/>
<dbReference type="InterPro" id="IPR000719">
    <property type="entry name" value="Prot_kinase_dom"/>
</dbReference>
<dbReference type="Pfam" id="PF07714">
    <property type="entry name" value="PK_Tyr_Ser-Thr"/>
    <property type="match status" value="1"/>
</dbReference>
<dbReference type="Proteomes" id="UP000236161">
    <property type="component" value="Unassembled WGS sequence"/>
</dbReference>
<evidence type="ECO:0000256" key="11">
    <source>
        <dbReference type="SAM" id="SignalP"/>
    </source>
</evidence>
<dbReference type="Gene3D" id="3.80.10.10">
    <property type="entry name" value="Ribonuclease Inhibitor"/>
    <property type="match status" value="1"/>
</dbReference>
<name>A0A2I0B2X4_9ASPA</name>
<dbReference type="FunFam" id="3.80.10.10:FF:000062">
    <property type="entry name" value="protein STRUBBELIG-RECEPTOR FAMILY 3"/>
    <property type="match status" value="1"/>
</dbReference>
<dbReference type="FunFam" id="1.10.510.10:FF:000095">
    <property type="entry name" value="protein STRUBBELIG-RECEPTOR FAMILY 8"/>
    <property type="match status" value="1"/>
</dbReference>
<evidence type="ECO:0000256" key="1">
    <source>
        <dbReference type="ARBA" id="ARBA00004370"/>
    </source>
</evidence>
<feature type="compositionally biased region" description="Pro residues" evidence="9">
    <location>
        <begin position="254"/>
        <end position="266"/>
    </location>
</feature>
<dbReference type="InterPro" id="IPR032675">
    <property type="entry name" value="LRR_dom_sf"/>
</dbReference>
<evidence type="ECO:0000256" key="6">
    <source>
        <dbReference type="ARBA" id="ARBA00022989"/>
    </source>
</evidence>
<evidence type="ECO:0000256" key="9">
    <source>
        <dbReference type="SAM" id="MobiDB-lite"/>
    </source>
</evidence>
<dbReference type="Gene3D" id="3.30.200.20">
    <property type="entry name" value="Phosphorylase Kinase, domain 1"/>
    <property type="match status" value="1"/>
</dbReference>
<feature type="compositionally biased region" description="Polar residues" evidence="9">
    <location>
        <begin position="243"/>
        <end position="252"/>
    </location>
</feature>
<dbReference type="InterPro" id="IPR001245">
    <property type="entry name" value="Ser-Thr/Tyr_kinase_cat_dom"/>
</dbReference>
<dbReference type="InterPro" id="IPR011009">
    <property type="entry name" value="Kinase-like_dom_sf"/>
</dbReference>
<evidence type="ECO:0000256" key="4">
    <source>
        <dbReference type="ARBA" id="ARBA00022729"/>
    </source>
</evidence>
<organism evidence="13 14">
    <name type="scientific">Apostasia shenzhenica</name>
    <dbReference type="NCBI Taxonomy" id="1088818"/>
    <lineage>
        <taxon>Eukaryota</taxon>
        <taxon>Viridiplantae</taxon>
        <taxon>Streptophyta</taxon>
        <taxon>Embryophyta</taxon>
        <taxon>Tracheophyta</taxon>
        <taxon>Spermatophyta</taxon>
        <taxon>Magnoliopsida</taxon>
        <taxon>Liliopsida</taxon>
        <taxon>Asparagales</taxon>
        <taxon>Orchidaceae</taxon>
        <taxon>Apostasioideae</taxon>
        <taxon>Apostasia</taxon>
    </lineage>
</organism>
<reference evidence="13 14" key="1">
    <citation type="journal article" date="2017" name="Nature">
        <title>The Apostasia genome and the evolution of orchids.</title>
        <authorList>
            <person name="Zhang G.Q."/>
            <person name="Liu K.W."/>
            <person name="Li Z."/>
            <person name="Lohaus R."/>
            <person name="Hsiao Y.Y."/>
            <person name="Niu S.C."/>
            <person name="Wang J.Y."/>
            <person name="Lin Y.C."/>
            <person name="Xu Q."/>
            <person name="Chen L.J."/>
            <person name="Yoshida K."/>
            <person name="Fujiwara S."/>
            <person name="Wang Z.W."/>
            <person name="Zhang Y.Q."/>
            <person name="Mitsuda N."/>
            <person name="Wang M."/>
            <person name="Liu G.H."/>
            <person name="Pecoraro L."/>
            <person name="Huang H.X."/>
            <person name="Xiao X.J."/>
            <person name="Lin M."/>
            <person name="Wu X.Y."/>
            <person name="Wu W.L."/>
            <person name="Chen Y.Y."/>
            <person name="Chang S.B."/>
            <person name="Sakamoto S."/>
            <person name="Ohme-Takagi M."/>
            <person name="Yagi M."/>
            <person name="Zeng S.J."/>
            <person name="Shen C.Y."/>
            <person name="Yeh C.M."/>
            <person name="Luo Y.B."/>
            <person name="Tsai W.C."/>
            <person name="Van de Peer Y."/>
            <person name="Liu Z.J."/>
        </authorList>
    </citation>
    <scope>NUCLEOTIDE SEQUENCE [LARGE SCALE GENOMIC DNA]</scope>
    <source>
        <strain evidence="14">cv. Shenzhen</strain>
        <tissue evidence="13">Stem</tissue>
    </source>
</reference>
<dbReference type="SUPFAM" id="SSF52058">
    <property type="entry name" value="L domain-like"/>
    <property type="match status" value="1"/>
</dbReference>
<dbReference type="GO" id="GO:0005524">
    <property type="term" value="F:ATP binding"/>
    <property type="evidence" value="ECO:0007669"/>
    <property type="project" value="InterPro"/>
</dbReference>
<dbReference type="Pfam" id="PF13855">
    <property type="entry name" value="LRR_8"/>
    <property type="match status" value="1"/>
</dbReference>
<evidence type="ECO:0000256" key="2">
    <source>
        <dbReference type="ARBA" id="ARBA00022614"/>
    </source>
</evidence>
<evidence type="ECO:0000256" key="10">
    <source>
        <dbReference type="SAM" id="Phobius"/>
    </source>
</evidence>
<evidence type="ECO:0000256" key="8">
    <source>
        <dbReference type="ARBA" id="ARBA00023170"/>
    </source>
</evidence>
<dbReference type="InterPro" id="IPR013210">
    <property type="entry name" value="LRR_N_plant-typ"/>
</dbReference>
<dbReference type="Pfam" id="PF08263">
    <property type="entry name" value="LRRNT_2"/>
    <property type="match status" value="1"/>
</dbReference>
<feature type="region of interest" description="Disordered" evidence="9">
    <location>
        <begin position="243"/>
        <end position="284"/>
    </location>
</feature>
<protein>
    <submittedName>
        <fullName evidence="13">Protein strubbelig-receptor family 7</fullName>
        <ecNumber evidence="13">2.7.11.1</ecNumber>
    </submittedName>
</protein>
<keyword evidence="13" id="KW-0808">Transferase</keyword>
<evidence type="ECO:0000256" key="5">
    <source>
        <dbReference type="ARBA" id="ARBA00022737"/>
    </source>
</evidence>
<proteinExistence type="predicted"/>
<feature type="transmembrane region" description="Helical" evidence="10">
    <location>
        <begin position="28"/>
        <end position="48"/>
    </location>
</feature>
<evidence type="ECO:0000256" key="7">
    <source>
        <dbReference type="ARBA" id="ARBA00023136"/>
    </source>
</evidence>
<keyword evidence="14" id="KW-1185">Reference proteome</keyword>
<dbReference type="AlphaFoldDB" id="A0A2I0B2X4"/>
<evidence type="ECO:0000259" key="12">
    <source>
        <dbReference type="PROSITE" id="PS50011"/>
    </source>
</evidence>
<feature type="transmembrane region" description="Helical" evidence="10">
    <location>
        <begin position="288"/>
        <end position="312"/>
    </location>
</feature>
<feature type="chain" id="PRO_5014182080" evidence="11">
    <location>
        <begin position="22"/>
        <end position="793"/>
    </location>
</feature>
<keyword evidence="5" id="KW-0677">Repeat</keyword>